<reference evidence="2" key="1">
    <citation type="submission" date="2023-06" db="EMBL/GenBank/DDBJ databases">
        <authorList>
            <consortium name="Lawrence Berkeley National Laboratory"/>
            <person name="Ahrendt S."/>
            <person name="Sahu N."/>
            <person name="Indic B."/>
            <person name="Wong-Bajracharya J."/>
            <person name="Merenyi Z."/>
            <person name="Ke H.-M."/>
            <person name="Monk M."/>
            <person name="Kocsube S."/>
            <person name="Drula E."/>
            <person name="Lipzen A."/>
            <person name="Balint B."/>
            <person name="Henrissat B."/>
            <person name="Andreopoulos B."/>
            <person name="Martin F.M."/>
            <person name="Harder C.B."/>
            <person name="Rigling D."/>
            <person name="Ford K.L."/>
            <person name="Foster G.D."/>
            <person name="Pangilinan J."/>
            <person name="Papanicolaou A."/>
            <person name="Barry K."/>
            <person name="LaButti K."/>
            <person name="Viragh M."/>
            <person name="Koriabine M."/>
            <person name="Yan M."/>
            <person name="Riley R."/>
            <person name="Champramary S."/>
            <person name="Plett K.L."/>
            <person name="Tsai I.J."/>
            <person name="Slot J."/>
            <person name="Sipos G."/>
            <person name="Plett J."/>
            <person name="Nagy L.G."/>
            <person name="Grigoriev I.V."/>
        </authorList>
    </citation>
    <scope>NUCLEOTIDE SEQUENCE</scope>
    <source>
        <strain evidence="2">FPL87.14</strain>
    </source>
</reference>
<sequence length="156" mass="17840">MIIVYCIHLLLHGCFCKGNRVPSASLGISKSVQVGYFIVKVMHPERTRSLTESCSSVDAARPNLGYFSRRVMASPMPSPFDRDSSLHLPRAHTSSSFLWPALSRHGMHHPTMWRMNQQRKFKNWSRWAYHNQLVRATDYETHSEKMMAGGHDGGPR</sequence>
<dbReference type="AlphaFoldDB" id="A0AA39JRF9"/>
<evidence type="ECO:0000313" key="2">
    <source>
        <dbReference type="EMBL" id="KAK0447546.1"/>
    </source>
</evidence>
<accession>A0AA39JRF9</accession>
<feature type="signal peptide" evidence="1">
    <location>
        <begin position="1"/>
        <end position="16"/>
    </location>
</feature>
<evidence type="ECO:0000256" key="1">
    <source>
        <dbReference type="SAM" id="SignalP"/>
    </source>
</evidence>
<keyword evidence="1" id="KW-0732">Signal</keyword>
<name>A0AA39JRF9_9AGAR</name>
<evidence type="ECO:0000313" key="3">
    <source>
        <dbReference type="Proteomes" id="UP001175226"/>
    </source>
</evidence>
<feature type="chain" id="PRO_5041367202" evidence="1">
    <location>
        <begin position="17"/>
        <end position="156"/>
    </location>
</feature>
<comment type="caution">
    <text evidence="2">The sequence shown here is derived from an EMBL/GenBank/DDBJ whole genome shotgun (WGS) entry which is preliminary data.</text>
</comment>
<keyword evidence="3" id="KW-1185">Reference proteome</keyword>
<organism evidence="2 3">
    <name type="scientific">Armillaria borealis</name>
    <dbReference type="NCBI Taxonomy" id="47425"/>
    <lineage>
        <taxon>Eukaryota</taxon>
        <taxon>Fungi</taxon>
        <taxon>Dikarya</taxon>
        <taxon>Basidiomycota</taxon>
        <taxon>Agaricomycotina</taxon>
        <taxon>Agaricomycetes</taxon>
        <taxon>Agaricomycetidae</taxon>
        <taxon>Agaricales</taxon>
        <taxon>Marasmiineae</taxon>
        <taxon>Physalacriaceae</taxon>
        <taxon>Armillaria</taxon>
    </lineage>
</organism>
<dbReference type="EMBL" id="JAUEPT010000011">
    <property type="protein sequence ID" value="KAK0447546.1"/>
    <property type="molecule type" value="Genomic_DNA"/>
</dbReference>
<protein>
    <submittedName>
        <fullName evidence="2">Uncharacterized protein</fullName>
    </submittedName>
</protein>
<dbReference type="Proteomes" id="UP001175226">
    <property type="component" value="Unassembled WGS sequence"/>
</dbReference>
<proteinExistence type="predicted"/>
<gene>
    <name evidence="2" type="ORF">EV421DRAFT_147722</name>
</gene>